<gene>
    <name evidence="2" type="ORF">BOKJ2_LOCUS12442</name>
</gene>
<dbReference type="EMBL" id="CAJFDH010000006">
    <property type="protein sequence ID" value="CAD5227969.1"/>
    <property type="molecule type" value="Genomic_DNA"/>
</dbReference>
<feature type="transmembrane region" description="Helical" evidence="1">
    <location>
        <begin position="76"/>
        <end position="100"/>
    </location>
</feature>
<dbReference type="Proteomes" id="UP000783686">
    <property type="component" value="Unassembled WGS sequence"/>
</dbReference>
<organism evidence="2 3">
    <name type="scientific">Bursaphelenchus okinawaensis</name>
    <dbReference type="NCBI Taxonomy" id="465554"/>
    <lineage>
        <taxon>Eukaryota</taxon>
        <taxon>Metazoa</taxon>
        <taxon>Ecdysozoa</taxon>
        <taxon>Nematoda</taxon>
        <taxon>Chromadorea</taxon>
        <taxon>Rhabditida</taxon>
        <taxon>Tylenchina</taxon>
        <taxon>Tylenchomorpha</taxon>
        <taxon>Aphelenchoidea</taxon>
        <taxon>Aphelenchoididae</taxon>
        <taxon>Bursaphelenchus</taxon>
    </lineage>
</organism>
<feature type="transmembrane region" description="Helical" evidence="1">
    <location>
        <begin position="112"/>
        <end position="135"/>
    </location>
</feature>
<proteinExistence type="predicted"/>
<feature type="transmembrane region" description="Helical" evidence="1">
    <location>
        <begin position="44"/>
        <end position="64"/>
    </location>
</feature>
<reference evidence="2" key="1">
    <citation type="submission" date="2020-09" db="EMBL/GenBank/DDBJ databases">
        <authorList>
            <person name="Kikuchi T."/>
        </authorList>
    </citation>
    <scope>NUCLEOTIDE SEQUENCE</scope>
    <source>
        <strain evidence="2">SH1</strain>
    </source>
</reference>
<dbReference type="AlphaFoldDB" id="A0A811LES6"/>
<evidence type="ECO:0000313" key="2">
    <source>
        <dbReference type="EMBL" id="CAD5227969.1"/>
    </source>
</evidence>
<protein>
    <recommendedName>
        <fullName evidence="4">MARVEL domain-containing protein</fullName>
    </recommendedName>
</protein>
<sequence length="194" mass="22182">MESRTTYADVAAGVPPLRIGDEKIHSIATVQKCTKFNYHRLTPLMFLAFMVLTQGFQVLLYFFANRIENFFQNWQFITINCFVFAFMLITFGILAVAAVKKDKNLYDIAIKLMAIFVLLHTIIFVVFLIFSVIVYVEDSTPTRHQAYINMVTLEIVGYALFHLVVATFLSALVVITVRDKDHLSQCPLVSVDRI</sequence>
<dbReference type="Proteomes" id="UP000614601">
    <property type="component" value="Unassembled WGS sequence"/>
</dbReference>
<keyword evidence="3" id="KW-1185">Reference proteome</keyword>
<keyword evidence="1" id="KW-0812">Transmembrane</keyword>
<dbReference type="EMBL" id="CAJFCW020000006">
    <property type="protein sequence ID" value="CAG9123922.1"/>
    <property type="molecule type" value="Genomic_DNA"/>
</dbReference>
<keyword evidence="1" id="KW-0472">Membrane</keyword>
<evidence type="ECO:0000313" key="3">
    <source>
        <dbReference type="Proteomes" id="UP000614601"/>
    </source>
</evidence>
<evidence type="ECO:0000256" key="1">
    <source>
        <dbReference type="SAM" id="Phobius"/>
    </source>
</evidence>
<accession>A0A811LES6</accession>
<keyword evidence="1" id="KW-1133">Transmembrane helix</keyword>
<feature type="transmembrane region" description="Helical" evidence="1">
    <location>
        <begin position="155"/>
        <end position="175"/>
    </location>
</feature>
<evidence type="ECO:0008006" key="4">
    <source>
        <dbReference type="Google" id="ProtNLM"/>
    </source>
</evidence>
<comment type="caution">
    <text evidence="2">The sequence shown here is derived from an EMBL/GenBank/DDBJ whole genome shotgun (WGS) entry which is preliminary data.</text>
</comment>
<name>A0A811LES6_9BILA</name>